<proteinExistence type="predicted"/>
<dbReference type="Proteomes" id="UP000177103">
    <property type="component" value="Unassembled WGS sequence"/>
</dbReference>
<evidence type="ECO:0000313" key="1">
    <source>
        <dbReference type="EMBL" id="OGY24510.1"/>
    </source>
</evidence>
<sequence>MDLASTYLSYLRYAQADDRGFHNFLSFQKSWRDEPTQGDSFGRALWSLGYTLKSAPYEGMRLSAKWLFDSSMNSLSRLTDLRAKSFSIIGLVYYLEGLKNFSDSDQRKVNKEEITQKIKLLADTIVRSYQKNRDDRPPRVGELASRRSGRQRVEAGWRWFENYLTYENARLPQSLLFAYKVIKDKSYLKMAQESLDFLIEVQYIKEKEYFSFIGQDGWYPKGGKKAQFDQQPVEAGSLVEVLCLMYETTREKKYLEFAQIAFEWFYGRNIAAKPLWDQETTGVKDGIIRSGVNLNQGGESLVSFLLAYLALKETLERKSD</sequence>
<protein>
    <recommendedName>
        <fullName evidence="3">Glycosyltransferase</fullName>
    </recommendedName>
</protein>
<dbReference type="EMBL" id="MHCQ01000023">
    <property type="protein sequence ID" value="OGY24510.1"/>
    <property type="molecule type" value="Genomic_DNA"/>
</dbReference>
<dbReference type="SUPFAM" id="SSF48208">
    <property type="entry name" value="Six-hairpin glycosidases"/>
    <property type="match status" value="1"/>
</dbReference>
<evidence type="ECO:0000313" key="2">
    <source>
        <dbReference type="Proteomes" id="UP000177103"/>
    </source>
</evidence>
<reference evidence="1 2" key="1">
    <citation type="journal article" date="2016" name="Nat. Commun.">
        <title>Thousands of microbial genomes shed light on interconnected biogeochemical processes in an aquifer system.</title>
        <authorList>
            <person name="Anantharaman K."/>
            <person name="Brown C.T."/>
            <person name="Hug L.A."/>
            <person name="Sharon I."/>
            <person name="Castelle C.J."/>
            <person name="Probst A.J."/>
            <person name="Thomas B.C."/>
            <person name="Singh A."/>
            <person name="Wilkins M.J."/>
            <person name="Karaoz U."/>
            <person name="Brodie E.L."/>
            <person name="Williams K.H."/>
            <person name="Hubbard S.S."/>
            <person name="Banfield J.F."/>
        </authorList>
    </citation>
    <scope>NUCLEOTIDE SEQUENCE [LARGE SCALE GENOMIC DNA]</scope>
</reference>
<dbReference type="GO" id="GO:0005975">
    <property type="term" value="P:carbohydrate metabolic process"/>
    <property type="evidence" value="ECO:0007669"/>
    <property type="project" value="InterPro"/>
</dbReference>
<organism evidence="1 2">
    <name type="scientific">Candidatus Woykebacteria bacterium RBG_13_40_7b</name>
    <dbReference type="NCBI Taxonomy" id="1802594"/>
    <lineage>
        <taxon>Bacteria</taxon>
        <taxon>Candidatus Woykeibacteriota</taxon>
    </lineage>
</organism>
<name>A0A1G1WAF5_9BACT</name>
<accession>A0A1G1WAF5</accession>
<dbReference type="InterPro" id="IPR008928">
    <property type="entry name" value="6-hairpin_glycosidase_sf"/>
</dbReference>
<evidence type="ECO:0008006" key="3">
    <source>
        <dbReference type="Google" id="ProtNLM"/>
    </source>
</evidence>
<dbReference type="Gene3D" id="1.50.10.20">
    <property type="match status" value="1"/>
</dbReference>
<comment type="caution">
    <text evidence="1">The sequence shown here is derived from an EMBL/GenBank/DDBJ whole genome shotgun (WGS) entry which is preliminary data.</text>
</comment>
<dbReference type="AlphaFoldDB" id="A0A1G1WAF5"/>
<gene>
    <name evidence="1" type="ORF">A2Y57_01230</name>
</gene>